<dbReference type="GO" id="GO:0045454">
    <property type="term" value="P:cell redox homeostasis"/>
    <property type="evidence" value="ECO:0007669"/>
    <property type="project" value="TreeGrafter"/>
</dbReference>
<dbReference type="PANTHER" id="PTHR32234:SF0">
    <property type="entry name" value="THIOL:DISULFIDE INTERCHANGE PROTEIN DSBD"/>
    <property type="match status" value="1"/>
</dbReference>
<evidence type="ECO:0000256" key="1">
    <source>
        <dbReference type="SAM" id="Phobius"/>
    </source>
</evidence>
<dbReference type="GO" id="GO:0015035">
    <property type="term" value="F:protein-disulfide reductase activity"/>
    <property type="evidence" value="ECO:0007669"/>
    <property type="project" value="TreeGrafter"/>
</dbReference>
<dbReference type="KEGG" id="vff:VITFI_CDS1717"/>
<dbReference type="AlphaFoldDB" id="A0A221KEU0"/>
<evidence type="ECO:0000313" key="3">
    <source>
        <dbReference type="EMBL" id="ASM77495.1"/>
    </source>
</evidence>
<dbReference type="PANTHER" id="PTHR32234">
    <property type="entry name" value="THIOL:DISULFIDE INTERCHANGE PROTEIN DSBD"/>
    <property type="match status" value="1"/>
</dbReference>
<proteinExistence type="predicted"/>
<keyword evidence="1" id="KW-0472">Membrane</keyword>
<dbReference type="EMBL" id="CP022423">
    <property type="protein sequence ID" value="ASM77495.1"/>
    <property type="molecule type" value="Genomic_DNA"/>
</dbReference>
<dbReference type="InterPro" id="IPR028250">
    <property type="entry name" value="DsbDN"/>
</dbReference>
<dbReference type="Proteomes" id="UP000199729">
    <property type="component" value="Chromosome"/>
</dbReference>
<evidence type="ECO:0000313" key="4">
    <source>
        <dbReference type="Proteomes" id="UP000199729"/>
    </source>
</evidence>
<dbReference type="InterPro" id="IPR036929">
    <property type="entry name" value="DsbDN_sf"/>
</dbReference>
<accession>A0A221KEU0</accession>
<reference evidence="3 4" key="1">
    <citation type="submission" date="2017-07" db="EMBL/GenBank/DDBJ databases">
        <title>Complete Genome Sequence of the cosmetic ferment Vitreoscilla filiformis (ATCC15551).</title>
        <authorList>
            <person name="Contreras S."/>
            <person name="Sagory-Zalkind P."/>
            <person name="Blanquart H."/>
            <person name="Iltis A."/>
            <person name="Morand S.C."/>
        </authorList>
    </citation>
    <scope>NUCLEOTIDE SEQUENCE [LARGE SCALE GENOMIC DNA]</scope>
    <source>
        <strain evidence="3 4">ATCC 15551</strain>
    </source>
</reference>
<organism evidence="3 4">
    <name type="scientific">Vitreoscilla filiformis</name>
    <dbReference type="NCBI Taxonomy" id="63"/>
    <lineage>
        <taxon>Bacteria</taxon>
        <taxon>Pseudomonadati</taxon>
        <taxon>Pseudomonadota</taxon>
        <taxon>Betaproteobacteria</taxon>
        <taxon>Neisseriales</taxon>
        <taxon>Neisseriaceae</taxon>
        <taxon>Vitreoscilla</taxon>
    </lineage>
</organism>
<name>A0A221KEU0_VITFI</name>
<evidence type="ECO:0000259" key="2">
    <source>
        <dbReference type="Pfam" id="PF11412"/>
    </source>
</evidence>
<feature type="transmembrane region" description="Helical" evidence="1">
    <location>
        <begin position="169"/>
        <end position="187"/>
    </location>
</feature>
<feature type="domain" description="Thiol:disulfide interchange protein DsbD N-terminal" evidence="2">
    <location>
        <begin position="28"/>
        <end position="142"/>
    </location>
</feature>
<keyword evidence="4" id="KW-1185">Reference proteome</keyword>
<gene>
    <name evidence="3" type="ORF">VITFI_CDS1717</name>
</gene>
<keyword evidence="1" id="KW-0812">Transmembrane</keyword>
<dbReference type="Pfam" id="PF11412">
    <property type="entry name" value="DsbD_N"/>
    <property type="match status" value="1"/>
</dbReference>
<dbReference type="Gene3D" id="2.60.40.1250">
    <property type="entry name" value="Thiol:disulfide interchange protein DsbD, N-terminal domain"/>
    <property type="match status" value="1"/>
</dbReference>
<keyword evidence="1" id="KW-1133">Transmembrane helix</keyword>
<dbReference type="SUPFAM" id="SSF74863">
    <property type="entry name" value="Thiol:disulfide interchange protein DsbD, N-terminal domain (DsbD-alpha)"/>
    <property type="match status" value="1"/>
</dbReference>
<protein>
    <recommendedName>
        <fullName evidence="2">Thiol:disulfide interchange protein DsbD N-terminal domain-containing protein</fullName>
    </recommendedName>
</protein>
<sequence length="196" mass="21624">MLEAEMPPWLLWMFMALWPGLSAWAEDADALHPSQAFRPTIQALDAKTVEVRFHIAPGHYLDRDRVVFSTRPPSATLGAAVLPPAVRKPAPHGGWMNALTDRAIFLLPVHADPTTPTLRLHITYQGCAEAGLCHPPQERILTIALPDAAASSLWLGRRWHLDGFGWPEVAGGLLAVLCLGGGGWGWLRKQRRPQRD</sequence>